<dbReference type="NCBIfam" id="TIGR00229">
    <property type="entry name" value="sensory_box"/>
    <property type="match status" value="1"/>
</dbReference>
<keyword evidence="7" id="KW-1185">Reference proteome</keyword>
<evidence type="ECO:0000259" key="5">
    <source>
        <dbReference type="PROSITE" id="PS50112"/>
    </source>
</evidence>
<dbReference type="EMBL" id="JACJRF010000001">
    <property type="protein sequence ID" value="MBD2342613.1"/>
    <property type="molecule type" value="Genomic_DNA"/>
</dbReference>
<dbReference type="CDD" id="cd00130">
    <property type="entry name" value="PAS"/>
    <property type="match status" value="1"/>
</dbReference>
<dbReference type="InterPro" id="IPR018062">
    <property type="entry name" value="HTH_AraC-typ_CS"/>
</dbReference>
<evidence type="ECO:0000256" key="1">
    <source>
        <dbReference type="ARBA" id="ARBA00023015"/>
    </source>
</evidence>
<name>A0ABR8CJB0_9NOST</name>
<dbReference type="RefSeq" id="WP_190405102.1">
    <property type="nucleotide sequence ID" value="NZ_JACJRF010000001.1"/>
</dbReference>
<dbReference type="Pfam" id="PF13426">
    <property type="entry name" value="PAS_9"/>
    <property type="match status" value="1"/>
</dbReference>
<reference evidence="6 7" key="1">
    <citation type="journal article" date="2020" name="ISME J.">
        <title>Comparative genomics reveals insights into cyanobacterial evolution and habitat adaptation.</title>
        <authorList>
            <person name="Chen M.Y."/>
            <person name="Teng W.K."/>
            <person name="Zhao L."/>
            <person name="Hu C.X."/>
            <person name="Zhou Y.K."/>
            <person name="Han B.P."/>
            <person name="Song L.R."/>
            <person name="Shu W.S."/>
        </authorList>
    </citation>
    <scope>NUCLEOTIDE SEQUENCE [LARGE SCALE GENOMIC DNA]</scope>
    <source>
        <strain evidence="6 7">FACHB-260</strain>
    </source>
</reference>
<keyword evidence="3" id="KW-0804">Transcription</keyword>
<dbReference type="SMART" id="SM00091">
    <property type="entry name" value="PAS"/>
    <property type="match status" value="1"/>
</dbReference>
<gene>
    <name evidence="6" type="ORF">H6G18_00425</name>
</gene>
<proteinExistence type="predicted"/>
<feature type="domain" description="PAS" evidence="5">
    <location>
        <begin position="22"/>
        <end position="65"/>
    </location>
</feature>
<dbReference type="PROSITE" id="PS01124">
    <property type="entry name" value="HTH_ARAC_FAMILY_2"/>
    <property type="match status" value="1"/>
</dbReference>
<protein>
    <submittedName>
        <fullName evidence="6">Helix-turn-helix domain-containing protein</fullName>
    </submittedName>
</protein>
<dbReference type="SUPFAM" id="SSF55785">
    <property type="entry name" value="PYP-like sensor domain (PAS domain)"/>
    <property type="match status" value="1"/>
</dbReference>
<dbReference type="PROSITE" id="PS50112">
    <property type="entry name" value="PAS"/>
    <property type="match status" value="1"/>
</dbReference>
<dbReference type="Gene3D" id="1.10.10.60">
    <property type="entry name" value="Homeodomain-like"/>
    <property type="match status" value="2"/>
</dbReference>
<dbReference type="Proteomes" id="UP000607281">
    <property type="component" value="Unassembled WGS sequence"/>
</dbReference>
<comment type="caution">
    <text evidence="6">The sequence shown here is derived from an EMBL/GenBank/DDBJ whole genome shotgun (WGS) entry which is preliminary data.</text>
</comment>
<evidence type="ECO:0000313" key="7">
    <source>
        <dbReference type="Proteomes" id="UP000607281"/>
    </source>
</evidence>
<evidence type="ECO:0000256" key="3">
    <source>
        <dbReference type="ARBA" id="ARBA00023163"/>
    </source>
</evidence>
<sequence>MIFDSCILEQHTSQVTQQLEKELQLSKLLMDGVTDAVFWAKPNARILYVNDAACNLVGSSREELLCMSIEYLNLEFLMEVWLQHWKTIKQKGSLYFESLYWTPEGQSLPVETTVTYMEEEGREYGCISIREIKQRQQTSFQFSQSPESDIADSPKPLDFFKSIFPADSQLNQVFQFIESNYNQSISLREVAQAVGYSAAYLTDLVRRHTGETVNHWIIKRRMVAAQTLLLETDQCVNQIAETVGYQHEGHFFRQFRQYHDTTPHAWRKMQRQEAKKL</sequence>
<evidence type="ECO:0000256" key="2">
    <source>
        <dbReference type="ARBA" id="ARBA00023125"/>
    </source>
</evidence>
<dbReference type="Pfam" id="PF12833">
    <property type="entry name" value="HTH_18"/>
    <property type="match status" value="1"/>
</dbReference>
<dbReference type="InterPro" id="IPR009057">
    <property type="entry name" value="Homeodomain-like_sf"/>
</dbReference>
<dbReference type="Gene3D" id="3.30.450.20">
    <property type="entry name" value="PAS domain"/>
    <property type="match status" value="1"/>
</dbReference>
<feature type="domain" description="HTH araC/xylS-type" evidence="4">
    <location>
        <begin position="171"/>
        <end position="269"/>
    </location>
</feature>
<keyword evidence="2" id="KW-0238">DNA-binding</keyword>
<evidence type="ECO:0000313" key="6">
    <source>
        <dbReference type="EMBL" id="MBD2342613.1"/>
    </source>
</evidence>
<dbReference type="SUPFAM" id="SSF46689">
    <property type="entry name" value="Homeodomain-like"/>
    <property type="match status" value="2"/>
</dbReference>
<evidence type="ECO:0000259" key="4">
    <source>
        <dbReference type="PROSITE" id="PS01124"/>
    </source>
</evidence>
<dbReference type="PANTHER" id="PTHR43280">
    <property type="entry name" value="ARAC-FAMILY TRANSCRIPTIONAL REGULATOR"/>
    <property type="match status" value="1"/>
</dbReference>
<dbReference type="PANTHER" id="PTHR43280:SF28">
    <property type="entry name" value="HTH-TYPE TRANSCRIPTIONAL ACTIVATOR RHAS"/>
    <property type="match status" value="1"/>
</dbReference>
<dbReference type="PROSITE" id="PS00041">
    <property type="entry name" value="HTH_ARAC_FAMILY_1"/>
    <property type="match status" value="1"/>
</dbReference>
<keyword evidence="1" id="KW-0805">Transcription regulation</keyword>
<organism evidence="6 7">
    <name type="scientific">Anabaena subtropica FACHB-260</name>
    <dbReference type="NCBI Taxonomy" id="2692884"/>
    <lineage>
        <taxon>Bacteria</taxon>
        <taxon>Bacillati</taxon>
        <taxon>Cyanobacteriota</taxon>
        <taxon>Cyanophyceae</taxon>
        <taxon>Nostocales</taxon>
        <taxon>Nostocaceae</taxon>
        <taxon>Anabaena</taxon>
    </lineage>
</organism>
<dbReference type="InterPro" id="IPR000014">
    <property type="entry name" value="PAS"/>
</dbReference>
<accession>A0ABR8CJB0</accession>
<dbReference type="SMART" id="SM00342">
    <property type="entry name" value="HTH_ARAC"/>
    <property type="match status" value="1"/>
</dbReference>
<dbReference type="InterPro" id="IPR018060">
    <property type="entry name" value="HTH_AraC"/>
</dbReference>
<dbReference type="InterPro" id="IPR035965">
    <property type="entry name" value="PAS-like_dom_sf"/>
</dbReference>